<protein>
    <recommendedName>
        <fullName evidence="2">F-box domain-containing protein</fullName>
    </recommendedName>
</protein>
<dbReference type="Gene3D" id="1.20.1280.50">
    <property type="match status" value="1"/>
</dbReference>
<proteinExistence type="predicted"/>
<evidence type="ECO:0000313" key="3">
    <source>
        <dbReference type="EMBL" id="CBJ29976.1"/>
    </source>
</evidence>
<keyword evidence="4" id="KW-1185">Reference proteome</keyword>
<dbReference type="InParanoid" id="D7FMG4"/>
<feature type="compositionally biased region" description="Polar residues" evidence="1">
    <location>
        <begin position="1"/>
        <end position="10"/>
    </location>
</feature>
<dbReference type="EMBL" id="FN648209">
    <property type="protein sequence ID" value="CBJ29976.1"/>
    <property type="molecule type" value="Genomic_DNA"/>
</dbReference>
<reference evidence="3 4" key="1">
    <citation type="journal article" date="2010" name="Nature">
        <title>The Ectocarpus genome and the independent evolution of multicellularity in brown algae.</title>
        <authorList>
            <person name="Cock J.M."/>
            <person name="Sterck L."/>
            <person name="Rouze P."/>
            <person name="Scornet D."/>
            <person name="Allen A.E."/>
            <person name="Amoutzias G."/>
            <person name="Anthouard V."/>
            <person name="Artiguenave F."/>
            <person name="Aury J.M."/>
            <person name="Badger J.H."/>
            <person name="Beszteri B."/>
            <person name="Billiau K."/>
            <person name="Bonnet E."/>
            <person name="Bothwell J.H."/>
            <person name="Bowler C."/>
            <person name="Boyen C."/>
            <person name="Brownlee C."/>
            <person name="Carrano C.J."/>
            <person name="Charrier B."/>
            <person name="Cho G.Y."/>
            <person name="Coelho S.M."/>
            <person name="Collen J."/>
            <person name="Corre E."/>
            <person name="Da Silva C."/>
            <person name="Delage L."/>
            <person name="Delaroque N."/>
            <person name="Dittami S.M."/>
            <person name="Doulbeau S."/>
            <person name="Elias M."/>
            <person name="Farnham G."/>
            <person name="Gachon C.M."/>
            <person name="Gschloessl B."/>
            <person name="Heesch S."/>
            <person name="Jabbari K."/>
            <person name="Jubin C."/>
            <person name="Kawai H."/>
            <person name="Kimura K."/>
            <person name="Kloareg B."/>
            <person name="Kupper F.C."/>
            <person name="Lang D."/>
            <person name="Le Bail A."/>
            <person name="Leblanc C."/>
            <person name="Lerouge P."/>
            <person name="Lohr M."/>
            <person name="Lopez P.J."/>
            <person name="Martens C."/>
            <person name="Maumus F."/>
            <person name="Michel G."/>
            <person name="Miranda-Saavedra D."/>
            <person name="Morales J."/>
            <person name="Moreau H."/>
            <person name="Motomura T."/>
            <person name="Nagasato C."/>
            <person name="Napoli C.A."/>
            <person name="Nelson D.R."/>
            <person name="Nyvall-Collen P."/>
            <person name="Peters A.F."/>
            <person name="Pommier C."/>
            <person name="Potin P."/>
            <person name="Poulain J."/>
            <person name="Quesneville H."/>
            <person name="Read B."/>
            <person name="Rensing S.A."/>
            <person name="Ritter A."/>
            <person name="Rousvoal S."/>
            <person name="Samanta M."/>
            <person name="Samson G."/>
            <person name="Schroeder D.C."/>
            <person name="Segurens B."/>
            <person name="Strittmatter M."/>
            <person name="Tonon T."/>
            <person name="Tregear J.W."/>
            <person name="Valentin K."/>
            <person name="von Dassow P."/>
            <person name="Yamagishi T."/>
            <person name="Van de Peer Y."/>
            <person name="Wincker P."/>
        </authorList>
    </citation>
    <scope>NUCLEOTIDE SEQUENCE [LARGE SCALE GENOMIC DNA]</scope>
    <source>
        <strain evidence="4">Ec32 / CCAP1310/4</strain>
    </source>
</reference>
<dbReference type="PROSITE" id="PS50181">
    <property type="entry name" value="FBOX"/>
    <property type="match status" value="1"/>
</dbReference>
<dbReference type="AlphaFoldDB" id="D7FMG4"/>
<dbReference type="Pfam" id="PF12937">
    <property type="entry name" value="F-box-like"/>
    <property type="match status" value="1"/>
</dbReference>
<evidence type="ECO:0000313" key="4">
    <source>
        <dbReference type="Proteomes" id="UP000002630"/>
    </source>
</evidence>
<feature type="domain" description="F-box" evidence="2">
    <location>
        <begin position="149"/>
        <end position="195"/>
    </location>
</feature>
<accession>D7FMG4</accession>
<dbReference type="Proteomes" id="UP000002630">
    <property type="component" value="Linkage Group LG03"/>
</dbReference>
<feature type="region of interest" description="Disordered" evidence="1">
    <location>
        <begin position="1"/>
        <end position="72"/>
    </location>
</feature>
<sequence length="263" mass="28026">MATTKPSSTAGEGGGRGTGVEKRWHPASTRHSGPGTTPYRREAVDDSDAGGEGSTKIFSHISKGGRFSDRGEREGTSIVLLPEAGPGCRALVPYTASPARSRLPLPAHPPLLALPPSLGCDAPSLYSSCSLSSCNSSSSSPNGSFKGGAARRVDIPLEVFPIAFQYMDALTLCTVSSVSREWKKQGNDDQYWRHLCRARFNVIPDAFAPPPDPIKRLYQLQHGSFKAMCRGDRRHGLHSGAPPVIPRHTSAQLLVGLLASNIA</sequence>
<dbReference type="SUPFAM" id="SSF81383">
    <property type="entry name" value="F-box domain"/>
    <property type="match status" value="1"/>
</dbReference>
<gene>
    <name evidence="3" type="ORF">Esi_0169_0051</name>
</gene>
<evidence type="ECO:0000259" key="2">
    <source>
        <dbReference type="PROSITE" id="PS50181"/>
    </source>
</evidence>
<dbReference type="InterPro" id="IPR036047">
    <property type="entry name" value="F-box-like_dom_sf"/>
</dbReference>
<organism evidence="3 4">
    <name type="scientific">Ectocarpus siliculosus</name>
    <name type="common">Brown alga</name>
    <name type="synonym">Conferva siliculosa</name>
    <dbReference type="NCBI Taxonomy" id="2880"/>
    <lineage>
        <taxon>Eukaryota</taxon>
        <taxon>Sar</taxon>
        <taxon>Stramenopiles</taxon>
        <taxon>Ochrophyta</taxon>
        <taxon>PX clade</taxon>
        <taxon>Phaeophyceae</taxon>
        <taxon>Ectocarpales</taxon>
        <taxon>Ectocarpaceae</taxon>
        <taxon>Ectocarpus</taxon>
    </lineage>
</organism>
<dbReference type="InterPro" id="IPR001810">
    <property type="entry name" value="F-box_dom"/>
</dbReference>
<name>D7FMG4_ECTSI</name>
<dbReference type="EMBL" id="FN649728">
    <property type="protein sequence ID" value="CBJ29976.1"/>
    <property type="molecule type" value="Genomic_DNA"/>
</dbReference>
<evidence type="ECO:0000256" key="1">
    <source>
        <dbReference type="SAM" id="MobiDB-lite"/>
    </source>
</evidence>